<protein>
    <submittedName>
        <fullName evidence="16">YadA-like family protein</fullName>
    </submittedName>
</protein>
<keyword evidence="7" id="KW-0732">Signal</keyword>
<dbReference type="InterPro" id="IPR008635">
    <property type="entry name" value="Coiled_stalk_dom"/>
</dbReference>
<evidence type="ECO:0000313" key="16">
    <source>
        <dbReference type="EMBL" id="WMS23140.1"/>
    </source>
</evidence>
<feature type="domain" description="Trimeric autotransporter adhesin YadA-like stalk" evidence="14">
    <location>
        <begin position="943"/>
        <end position="982"/>
    </location>
</feature>
<dbReference type="Gene3D" id="1.20.5.170">
    <property type="match status" value="2"/>
</dbReference>
<evidence type="ECO:0000256" key="1">
    <source>
        <dbReference type="ARBA" id="ARBA00004241"/>
    </source>
</evidence>
<feature type="domain" description="Trimeric autotransporter adhesin YadA-like head" evidence="13">
    <location>
        <begin position="162"/>
        <end position="186"/>
    </location>
</feature>
<dbReference type="Gene3D" id="6.20.50.100">
    <property type="match status" value="3"/>
</dbReference>
<dbReference type="Gene3D" id="2.150.10.10">
    <property type="entry name" value="Serralysin-like metalloprotease, C-terminal"/>
    <property type="match status" value="6"/>
</dbReference>
<evidence type="ECO:0000256" key="11">
    <source>
        <dbReference type="SAM" id="MobiDB-lite"/>
    </source>
</evidence>
<feature type="domain" description="Trimeric autotransporter adhesin YadA-like stalk" evidence="14">
    <location>
        <begin position="1822"/>
        <end position="1856"/>
    </location>
</feature>
<evidence type="ECO:0000313" key="17">
    <source>
        <dbReference type="Proteomes" id="UP001242781"/>
    </source>
</evidence>
<feature type="compositionally biased region" description="Polar residues" evidence="11">
    <location>
        <begin position="1522"/>
        <end position="1534"/>
    </location>
</feature>
<dbReference type="Gene3D" id="6.10.250.2120">
    <property type="match status" value="1"/>
</dbReference>
<evidence type="ECO:0000256" key="7">
    <source>
        <dbReference type="ARBA" id="ARBA00022729"/>
    </source>
</evidence>
<dbReference type="GeneID" id="93297177"/>
<dbReference type="Pfam" id="PF03895">
    <property type="entry name" value="YadA_anchor"/>
    <property type="match status" value="1"/>
</dbReference>
<dbReference type="InterPro" id="IPR005594">
    <property type="entry name" value="YadA_C"/>
</dbReference>
<evidence type="ECO:0000256" key="8">
    <source>
        <dbReference type="ARBA" id="ARBA00022927"/>
    </source>
</evidence>
<feature type="region of interest" description="Disordered" evidence="11">
    <location>
        <begin position="1795"/>
        <end position="1815"/>
    </location>
</feature>
<feature type="domain" description="Trimeric autotransporter adhesin YadA-like C-terminal membrane anchor" evidence="12">
    <location>
        <begin position="2440"/>
        <end position="2500"/>
    </location>
</feature>
<keyword evidence="5" id="KW-1134">Transmembrane beta strand</keyword>
<reference evidence="16 17" key="1">
    <citation type="submission" date="2023-08" db="EMBL/GenBank/DDBJ databases">
        <title>Haemophilus_parainfluenzae_DSM 8978_complete_genome_hifiasm_Zymo_Research_D6332.</title>
        <authorList>
            <person name="Damerum A."/>
        </authorList>
    </citation>
    <scope>NUCLEOTIDE SEQUENCE [LARGE SCALE GENOMIC DNA]</scope>
    <source>
        <strain evidence="16 17">DSM 8978</strain>
    </source>
</reference>
<dbReference type="GO" id="GO:0015031">
    <property type="term" value="P:protein transport"/>
    <property type="evidence" value="ECO:0007669"/>
    <property type="project" value="UniProtKB-KW"/>
</dbReference>
<feature type="domain" description="Trimeric autotransporter adhesin YadA-like stalk" evidence="14">
    <location>
        <begin position="2379"/>
        <end position="2421"/>
    </location>
</feature>
<dbReference type="InterPro" id="IPR045584">
    <property type="entry name" value="Pilin-like"/>
</dbReference>
<evidence type="ECO:0000256" key="6">
    <source>
        <dbReference type="ARBA" id="ARBA00022692"/>
    </source>
</evidence>
<feature type="domain" description="Trimeric autotransporter adhesin YadA-like stalk" evidence="14">
    <location>
        <begin position="341"/>
        <end position="371"/>
    </location>
</feature>
<name>A0ABD7ZGC7_HAEPA</name>
<dbReference type="RefSeq" id="WP_115353565.1">
    <property type="nucleotide sequence ID" value="NZ_CP133470.1"/>
</dbReference>
<dbReference type="GO" id="GO:0009986">
    <property type="term" value="C:cell surface"/>
    <property type="evidence" value="ECO:0007669"/>
    <property type="project" value="UniProtKB-SubCell"/>
</dbReference>
<feature type="domain" description="Trimeric autotransporter adhesin YadA-like stalk" evidence="14">
    <location>
        <begin position="1130"/>
        <end position="1171"/>
    </location>
</feature>
<feature type="region of interest" description="Disordered" evidence="11">
    <location>
        <begin position="1510"/>
        <end position="1534"/>
    </location>
</feature>
<keyword evidence="6" id="KW-0812">Transmembrane</keyword>
<evidence type="ECO:0000256" key="2">
    <source>
        <dbReference type="ARBA" id="ARBA00004442"/>
    </source>
</evidence>
<feature type="domain" description="Trimeric autotransporter adhesin YadA-like head" evidence="13">
    <location>
        <begin position="419"/>
        <end position="445"/>
    </location>
</feature>
<feature type="domain" description="Trimeric autotransporter adhesin YadA-like head" evidence="13">
    <location>
        <begin position="272"/>
        <end position="297"/>
    </location>
</feature>
<evidence type="ECO:0000259" key="13">
    <source>
        <dbReference type="Pfam" id="PF05658"/>
    </source>
</evidence>
<feature type="domain" description="Trimeric autotransporter adhesin YadA-like head" evidence="13">
    <location>
        <begin position="464"/>
        <end position="485"/>
    </location>
</feature>
<feature type="region of interest" description="Disordered" evidence="11">
    <location>
        <begin position="1626"/>
        <end position="1646"/>
    </location>
</feature>
<evidence type="ECO:0000256" key="4">
    <source>
        <dbReference type="ARBA" id="ARBA00022448"/>
    </source>
</evidence>
<feature type="domain" description="Trimeric autotransporter adhesin YadA-like head" evidence="13">
    <location>
        <begin position="391"/>
        <end position="417"/>
    </location>
</feature>
<accession>A0ABD7ZGC7</accession>
<dbReference type="Pfam" id="PF05658">
    <property type="entry name" value="YadA_head"/>
    <property type="match status" value="7"/>
</dbReference>
<dbReference type="EMBL" id="CP133470">
    <property type="protein sequence ID" value="WMS23140.1"/>
    <property type="molecule type" value="Genomic_DNA"/>
</dbReference>
<evidence type="ECO:0000256" key="10">
    <source>
        <dbReference type="ARBA" id="ARBA00023237"/>
    </source>
</evidence>
<dbReference type="Pfam" id="PF13018">
    <property type="entry name" value="ESPR"/>
    <property type="match status" value="1"/>
</dbReference>
<dbReference type="Gene3D" id="2.20.70.140">
    <property type="match status" value="2"/>
</dbReference>
<dbReference type="CDD" id="cd12820">
    <property type="entry name" value="LbR_YadA-like"/>
    <property type="match status" value="1"/>
</dbReference>
<feature type="region of interest" description="Disordered" evidence="11">
    <location>
        <begin position="1913"/>
        <end position="1933"/>
    </location>
</feature>
<feature type="domain" description="Trimeric autotransporter adhesin YadA-like stalk" evidence="14">
    <location>
        <begin position="1535"/>
        <end position="1569"/>
    </location>
</feature>
<dbReference type="InterPro" id="IPR024973">
    <property type="entry name" value="ESPR"/>
</dbReference>
<dbReference type="GO" id="GO:0009279">
    <property type="term" value="C:cell outer membrane"/>
    <property type="evidence" value="ECO:0007669"/>
    <property type="project" value="UniProtKB-SubCell"/>
</dbReference>
<dbReference type="SUPFAM" id="SSF101967">
    <property type="entry name" value="Adhesin YadA, collagen-binding domain"/>
    <property type="match status" value="5"/>
</dbReference>
<keyword evidence="10" id="KW-0998">Cell outer membrane</keyword>
<evidence type="ECO:0000256" key="3">
    <source>
        <dbReference type="ARBA" id="ARBA00005848"/>
    </source>
</evidence>
<dbReference type="Pfam" id="PF05662">
    <property type="entry name" value="YadA_stalk"/>
    <property type="match status" value="9"/>
</dbReference>
<feature type="domain" description="Trimeric autotransporter adhesin YadA-like stalk" evidence="14">
    <location>
        <begin position="2109"/>
        <end position="2139"/>
    </location>
</feature>
<evidence type="ECO:0000259" key="14">
    <source>
        <dbReference type="Pfam" id="PF05662"/>
    </source>
</evidence>
<evidence type="ECO:0000259" key="12">
    <source>
        <dbReference type="Pfam" id="PF03895"/>
    </source>
</evidence>
<comment type="similarity">
    <text evidence="3">Belongs to the autotransporter-2 (AT-2) (TC 1.B.40) family.</text>
</comment>
<evidence type="ECO:0000256" key="5">
    <source>
        <dbReference type="ARBA" id="ARBA00022452"/>
    </source>
</evidence>
<keyword evidence="9" id="KW-0472">Membrane</keyword>
<organism evidence="16 17">
    <name type="scientific">Haemophilus parainfluenzae ATCC 33392</name>
    <dbReference type="NCBI Taxonomy" id="888828"/>
    <lineage>
        <taxon>Bacteria</taxon>
        <taxon>Pseudomonadati</taxon>
        <taxon>Pseudomonadota</taxon>
        <taxon>Gammaproteobacteria</taxon>
        <taxon>Pasteurellales</taxon>
        <taxon>Pasteurellaceae</taxon>
        <taxon>Haemophilus</taxon>
    </lineage>
</organism>
<comment type="subcellular location">
    <subcellularLocation>
        <location evidence="2">Cell outer membrane</location>
    </subcellularLocation>
    <subcellularLocation>
        <location evidence="1">Cell surface</location>
    </subcellularLocation>
</comment>
<feature type="domain" description="Trimeric autotransporter adhesin YadA-like head" evidence="13">
    <location>
        <begin position="245"/>
        <end position="270"/>
    </location>
</feature>
<gene>
    <name evidence="16" type="ORF">RDV53_06705</name>
</gene>
<sequence length="2500" mass="254786">MNKVFKIIWNNVTQSFVVVSELARNRGKLSSEMKKSNVVNLFKLSIFTMCMMGGASQVQAKFAQGGIPDSNVSATSIAIADANSTATAANSITMGNSAKNPYQAGIVLGNWAGAKGSTSGGYNVIIGGNAQVGTKAQAVNQSIAIGAGGGEDNANLINGAWAKGDQSIAIGGNTRSDGNSSIAIGGDDLDRAGSKNYTGADKFIDYDKNGNKTGEYALTNKALRDIYNKMTGDTMKNAVYANTVSGDASVAIGAQAVADADLSTALGTKSKASAFGSVALGVGAKANKLNSVAIGTASVTDEVGRAYATRTILGETYTWAGGSTVDAGDVVSFGAKGYERQLINVAPGDISSNSTDAINGSQLYGVLSSLEKIRYFSVKSSVAQNRNNDGASATDAIAIGPNASSTADRGIAVGLNSQASQPNAISLGWNAKTSAVNSIALGTNANSSGINALAFGTNAIGSRDNTIAMGGASSASGDSSMAFGLSSNASGGHSIAIGEQSNAAVEHSVALGSHSQAGANAFDATSSTATFKDAAGADTTIRFAANSSTLKGAFSVGKTGEERQIHNVAAGRLSPTSTDAVNGSQLYTVLNNSGFNVLENNASKARINNNNVVNFKNGAQTTAVVTKTANGTDVTFNVNTTTISSDAQSNASTPNRNAIANAGDVVDAINSVRNKPITFTGNTGSTTKKLGDSLAIKGDGADITSAADTNNIVFRLNKSNSVAAGDNKVVTGDAVNTAINAINLNTAGNSGTGSVNLATQSLNITGTNGLQTEAKANGIEVKIDTATKNKIDNAANQSLDNINPDGKNVIKGLVDIENGKNTTASSRDVNGVKTFKVDVNTTTISAGNDGQVNTPANGDAPVTATSVADAINNTYWNVVANDNTKEAVKAGNTVKFIDGKNISISQNGKEFTIATSNNVSFDHVGVGPISIDKDAGVNAGDKKITNVANGTAPSDAVNVSQLNAAKTEVKAGKNTSVTPEKGANGQTIYKVDSVDTSANVTTTDALTVENKGAQNVGDASVTNYHLDLSQKTKDEIKQGVDANTTVTTKGLTFTGDSSKSNVKKLGDEVEITGDDNITTEAKPNGVQVKLNKVLNVTSVKAGDTTINNDGLTVNGGPSVTKSGINAGNKKITGVEAGTADKDAVNVSQLNDVKKVATKGWNLTANGSNSSNVAPGETVDLNNTDGNIQITKNATDDNVTFNLNKTINVTNVNAAGNVTAGDTVLNTDGLTITGGPSVTKSGVNAGNKKISNVADGEVNANSKDAVNGSQLYSLGDTINKKIDGMGFNLTTNGTETPALSDADKRIVSNETFAINQGKNIKVTQIANGYEIATADNMTLGEKAENGQPGSDGSLAVKGKDGSAVSINGKDGSIGLSGKDGANALTLKTVEGPAGVDGEDADKKPRLDVNGESVATLNDGLKFTGNNESTVNKHKLNTLVKIKGEGVSEAESNTFKSATGNINVKADGASTLEVQLAKDLKGLNSAEFKDATGDVTKITPAGVTVNKADNLNQDGSAKDPKKTVSISNTGVNAGSNKVTNVADGEVNANSKDAVNGSQLYSLGDTINKKIDGMGFNLTTNGTETPALSDADKRIVSNETFAINQGKNIKVTQIANGYEIATADNMTLGEKAENGQPGSDGSLAVKGKDGSAVSINGKDGSIGLSGKDGANALTLKTVEGPAGVDGEDADKKPRLDVNGESVATLNDGLKFTGNNESTVNKHKLNTLVKIKGEGVSEAESNTFKSATGNINVKADGASTLEVQLAKDLKGLNSAEFKDATGDVTKITPAGVTVNKADNLNQDGSAKDPKKTVSISNTGVNAGSNKVTNVADGEVNANSKDAVNGSQLYSLGDTINKKIDGMGFNLTTNGTETPALSDADKRIVSNETFAINQGKNIKVTQIANGYEIATADNMTLGEKAENGQPGSDGSLAVKGKDGSAVSINGKDGSIGLSGKDGANALTLKTVEGPAGVDGEDADKKPRLDVNGESVATLNDGLKFTGNNESTVNKHKLNTLVKIKGEGVSEAESNTFKSATGNINVKADGASTLEVQLAKDLKGLNSAEFKDATGDVTKITPAGVTVNKADNLNQDGSAKDPKKTVSISNTGVNAGSNKVTNVADGEVNANSKDAVNGSQLYNAVATTNLTPNATGKIDVPVEGAKLVNATTVANAINNSGWNVTVNKDGGEAEGEQVQKVSPGNTVTYIAGQNIKIKQAGMNFTISTTKDLKAENVTAKTVNTTTINLGEGDNSTPITVVSGKDAAPNLEGKTPNRMNFGGETIATLSDGLKFGANVGDVYGAKLNSQINVKGADSNTNWSEFDGGDNVMTNIDKSGNVRVAIKKNLKVESVTANKFTAGDTVIDSNGVTIKNGPSMTKNGIDAGNKQITNVAPGRIAADSTDAVNGSQLHEVKADVNNKINHLNGQVNKLGKRVNAGTASALAASQLPQAYIPGKSMVSVAAGNYQGQNAVALGMSRISDNGKIIIRLAGTSDTQGKVGVAVGAGYHW</sequence>
<evidence type="ECO:0000256" key="9">
    <source>
        <dbReference type="ARBA" id="ARBA00023136"/>
    </source>
</evidence>
<dbReference type="SUPFAM" id="SSF101999">
    <property type="entry name" value="Trimeric adhesin"/>
    <property type="match status" value="1"/>
</dbReference>
<dbReference type="Gene3D" id="3.30.1300.30">
    <property type="entry name" value="GSPII I/J protein-like"/>
    <property type="match status" value="1"/>
</dbReference>
<feature type="domain" description="Trimeric autotransporter adhesin YadA-like head" evidence="13">
    <location>
        <begin position="489"/>
        <end position="515"/>
    </location>
</feature>
<dbReference type="InterPro" id="IPR011049">
    <property type="entry name" value="Serralysin-like_metalloprot_C"/>
</dbReference>
<feature type="domain" description="ESPR" evidence="15">
    <location>
        <begin position="1"/>
        <end position="38"/>
    </location>
</feature>
<feature type="domain" description="Trimeric autotransporter adhesin YadA-like stalk" evidence="14">
    <location>
        <begin position="564"/>
        <end position="597"/>
    </location>
</feature>
<dbReference type="Proteomes" id="UP001242781">
    <property type="component" value="Chromosome"/>
</dbReference>
<keyword evidence="4" id="KW-0813">Transport</keyword>
<keyword evidence="8" id="KW-0653">Protein transport</keyword>
<feature type="domain" description="Trimeric autotransporter adhesin YadA-like stalk" evidence="14">
    <location>
        <begin position="1248"/>
        <end position="1282"/>
    </location>
</feature>
<dbReference type="InterPro" id="IPR008640">
    <property type="entry name" value="Adhesin_Head_dom"/>
</dbReference>
<proteinExistence type="inferred from homology"/>
<evidence type="ECO:0000259" key="15">
    <source>
        <dbReference type="Pfam" id="PF13018"/>
    </source>
</evidence>
<dbReference type="SUPFAM" id="SSF54523">
    <property type="entry name" value="Pili subunits"/>
    <property type="match status" value="1"/>
</dbReference>